<gene>
    <name evidence="1" type="ORF">H6H04_04500</name>
</gene>
<comment type="caution">
    <text evidence="1">The sequence shown here is derived from an EMBL/GenBank/DDBJ whole genome shotgun (WGS) entry which is preliminary data.</text>
</comment>
<dbReference type="RefSeq" id="WP_186844733.1">
    <property type="nucleotide sequence ID" value="NZ_JACOME010000001.1"/>
</dbReference>
<evidence type="ECO:0000313" key="1">
    <source>
        <dbReference type="EMBL" id="MBC3845627.1"/>
    </source>
</evidence>
<name>A0ABR6XYR5_9FLAO</name>
<protein>
    <submittedName>
        <fullName evidence="1">Uncharacterized protein</fullName>
    </submittedName>
</protein>
<proteinExistence type="predicted"/>
<evidence type="ECO:0000313" key="2">
    <source>
        <dbReference type="Proteomes" id="UP000607435"/>
    </source>
</evidence>
<reference evidence="1 2" key="1">
    <citation type="submission" date="2020-08" db="EMBL/GenBank/DDBJ databases">
        <title>Winogradskyella ouciana sp. nov., isolated from the hadal seawater of the Mariana Trench.</title>
        <authorList>
            <person name="He X."/>
        </authorList>
    </citation>
    <scope>NUCLEOTIDE SEQUENCE [LARGE SCALE GENOMIC DNA]</scope>
    <source>
        <strain evidence="1 2">KCTC 22026</strain>
    </source>
</reference>
<accession>A0ABR6XYR5</accession>
<dbReference type="EMBL" id="JACOME010000001">
    <property type="protein sequence ID" value="MBC3845627.1"/>
    <property type="molecule type" value="Genomic_DNA"/>
</dbReference>
<keyword evidence="2" id="KW-1185">Reference proteome</keyword>
<dbReference type="Proteomes" id="UP000607435">
    <property type="component" value="Unassembled WGS sequence"/>
</dbReference>
<organism evidence="1 2">
    <name type="scientific">Winogradskyella echinorum</name>
    <dbReference type="NCBI Taxonomy" id="538189"/>
    <lineage>
        <taxon>Bacteria</taxon>
        <taxon>Pseudomonadati</taxon>
        <taxon>Bacteroidota</taxon>
        <taxon>Flavobacteriia</taxon>
        <taxon>Flavobacteriales</taxon>
        <taxon>Flavobacteriaceae</taxon>
        <taxon>Winogradskyella</taxon>
    </lineage>
</organism>
<sequence>METSLNIALIELKLSQTKFRPSLSEVLNELKKKEARCYQTKVISISETIINKSSKKIKKLKTNSSTGLLGRLLTA</sequence>